<dbReference type="OrthoDB" id="2438981at2759"/>
<keyword evidence="1" id="KW-0472">Membrane</keyword>
<gene>
    <name evidence="2" type="ORF">CPELLU_LOCUS6218</name>
</gene>
<comment type="caution">
    <text evidence="2">The sequence shown here is derived from an EMBL/GenBank/DDBJ whole genome shotgun (WGS) entry which is preliminary data.</text>
</comment>
<feature type="transmembrane region" description="Helical" evidence="1">
    <location>
        <begin position="12"/>
        <end position="33"/>
    </location>
</feature>
<feature type="non-terminal residue" evidence="2">
    <location>
        <position position="1"/>
    </location>
</feature>
<evidence type="ECO:0000313" key="2">
    <source>
        <dbReference type="EMBL" id="CAG8583843.1"/>
    </source>
</evidence>
<keyword evidence="1" id="KW-0812">Transmembrane</keyword>
<proteinExistence type="predicted"/>
<feature type="transmembrane region" description="Helical" evidence="1">
    <location>
        <begin position="650"/>
        <end position="669"/>
    </location>
</feature>
<keyword evidence="1" id="KW-1133">Transmembrane helix</keyword>
<keyword evidence="3" id="KW-1185">Reference proteome</keyword>
<organism evidence="2 3">
    <name type="scientific">Cetraspora pellucida</name>
    <dbReference type="NCBI Taxonomy" id="1433469"/>
    <lineage>
        <taxon>Eukaryota</taxon>
        <taxon>Fungi</taxon>
        <taxon>Fungi incertae sedis</taxon>
        <taxon>Mucoromycota</taxon>
        <taxon>Glomeromycotina</taxon>
        <taxon>Glomeromycetes</taxon>
        <taxon>Diversisporales</taxon>
        <taxon>Gigasporaceae</taxon>
        <taxon>Cetraspora</taxon>
    </lineage>
</organism>
<dbReference type="EMBL" id="CAJVQA010003805">
    <property type="protein sequence ID" value="CAG8583843.1"/>
    <property type="molecule type" value="Genomic_DNA"/>
</dbReference>
<evidence type="ECO:0000256" key="1">
    <source>
        <dbReference type="SAM" id="Phobius"/>
    </source>
</evidence>
<evidence type="ECO:0000313" key="3">
    <source>
        <dbReference type="Proteomes" id="UP000789759"/>
    </source>
</evidence>
<accession>A0A9N9BZJ1</accession>
<dbReference type="Proteomes" id="UP000789759">
    <property type="component" value="Unassembled WGS sequence"/>
</dbReference>
<feature type="transmembrane region" description="Helical" evidence="1">
    <location>
        <begin position="681"/>
        <end position="705"/>
    </location>
</feature>
<sequence>MKGSYNLVKSCLLFILFISFSIIIISAESNLYITPNTTIYTNFTYTENTQNTTFPQSQPYAIDIQSYDDGTTLIHLVRNNNTANCFEPILRIRIIHLNGSVTEINTDLNLDSVNYCLFNDTLTGKMENPISIRPLKQPFILVSYMKINDPDYKIWGTVLNWNGEKLSSILLKSIPKEGLAMKSLIEININKELFLYVNIHENLMDAGQYSVDVNGNLSELGYSRQEIDRLPTSYTLFTSLATVDEDRNKISLRNSILLFPITVPGMKINAVHCNTFWGFCYYCIASTIIYNNKVHYEKVHFCTEKFLTSYPIQIPNEIGVLRNVLSTPIGGYILSAVNDTTCFMHISEYFNSNSGADLTYFNTTGVSAYGILKHNNTHLLSLRDTNSKNISWSLLTVQVPKFQGISGYYNYGNMVIANVTPSINFNVDSSTTNISISFAISVDLSKGNITIYKVSDHSIRQSVSVTSEFCKLSNNSRVVNISIIDSTFNEYGEKYYVKVDHNFAKANASLDNEPLRGIESGVWILKSKIAATGLAVLTIDASRKFLTLSRNNQSEYFDTLLDELAHKVPVRRERLSSDKKFQYFDEFGQIAISIRIDLPTNETENTVPGVFSNLNNRILYKGITTFHTGMTNDLNSTLGFQPHEGPWDKFKLQIIAVIAIFVICLFYHISSYKLHSKKFEAISSAILRLGLIIPNFILSILFIVYNSNDIQELHLPSASILANLKFKEWVKYKQELVAIFTILATTDYEYLIILKDVPIFNKVAIDYKYLTIIKDVTKAEIDEYLKILEDVPISDEFNKSDKIKQIDILKALKDTSKTTHISCKLNEMMKEKYKIYGITRDETEQYMIVLDYYFNKRDIKKYGECKECKRPNTNPEWCQSCDPS</sequence>
<name>A0A9N9BZJ1_9GLOM</name>
<protein>
    <submittedName>
        <fullName evidence="2">12748_t:CDS:1</fullName>
    </submittedName>
</protein>
<reference evidence="2" key="1">
    <citation type="submission" date="2021-06" db="EMBL/GenBank/DDBJ databases">
        <authorList>
            <person name="Kallberg Y."/>
            <person name="Tangrot J."/>
            <person name="Rosling A."/>
        </authorList>
    </citation>
    <scope>NUCLEOTIDE SEQUENCE</scope>
    <source>
        <strain evidence="2">FL966</strain>
    </source>
</reference>
<dbReference type="AlphaFoldDB" id="A0A9N9BZJ1"/>